<gene>
    <name evidence="1" type="ORF">SAMN06265784_103250</name>
</gene>
<dbReference type="Proteomes" id="UP000193228">
    <property type="component" value="Unassembled WGS sequence"/>
</dbReference>
<sequence length="35" mass="3485">MTSCLAPVASIATLLSLVALANHASALPGKLHPIC</sequence>
<keyword evidence="2" id="KW-1185">Reference proteome</keyword>
<dbReference type="AlphaFoldDB" id="A0A1X7K1F6"/>
<evidence type="ECO:0000313" key="1">
    <source>
        <dbReference type="EMBL" id="SMG34347.1"/>
    </source>
</evidence>
<name>A0A1X7K1F6_9BURK</name>
<organism evidence="1 2">
    <name type="scientific">Paraburkholderia susongensis</name>
    <dbReference type="NCBI Taxonomy" id="1515439"/>
    <lineage>
        <taxon>Bacteria</taxon>
        <taxon>Pseudomonadati</taxon>
        <taxon>Pseudomonadota</taxon>
        <taxon>Betaproteobacteria</taxon>
        <taxon>Burkholderiales</taxon>
        <taxon>Burkholderiaceae</taxon>
        <taxon>Paraburkholderia</taxon>
    </lineage>
</organism>
<evidence type="ECO:0000313" key="2">
    <source>
        <dbReference type="Proteomes" id="UP000193228"/>
    </source>
</evidence>
<dbReference type="EMBL" id="FXAT01000003">
    <property type="protein sequence ID" value="SMG34347.1"/>
    <property type="molecule type" value="Genomic_DNA"/>
</dbReference>
<protein>
    <submittedName>
        <fullName evidence="1">Uncharacterized protein</fullName>
    </submittedName>
</protein>
<proteinExistence type="predicted"/>
<reference evidence="2" key="1">
    <citation type="submission" date="2017-04" db="EMBL/GenBank/DDBJ databases">
        <authorList>
            <person name="Varghese N."/>
            <person name="Submissions S."/>
        </authorList>
    </citation>
    <scope>NUCLEOTIDE SEQUENCE [LARGE SCALE GENOMIC DNA]</scope>
    <source>
        <strain evidence="2">LMG 29540</strain>
    </source>
</reference>
<accession>A0A1X7K1F6</accession>